<accession>A0A0B1ZZD0</accession>
<proteinExistence type="predicted"/>
<dbReference type="STRING" id="1348253.LK09_17055"/>
<sequence>MMEHMVESLLDRAIYSYSDVDRLVGLYAGTARRWLEGYTKAGRTYEPVLREQPTGGDRVTWGEMVEARLLAEFRSKRVPLQRLRPAIVRLRGEFGRYPLAHARPFIEVEGRELVRVVQDEVGLDRHLRLVVVRSGQLMLTEATERFNAAVQYEGDVVRLLRPDPRTPEVVMDPVRSFGQPAIRNVRTDALAEDYRAGTTREELADLYDLTTAQVDAAIRFELIAGSDRAA</sequence>
<evidence type="ECO:0000313" key="3">
    <source>
        <dbReference type="Proteomes" id="UP000031030"/>
    </source>
</evidence>
<feature type="domain" description="Putative antitoxin VapB45-like DNA-binding HTH" evidence="1">
    <location>
        <begin position="14"/>
        <end position="87"/>
    </location>
</feature>
<gene>
    <name evidence="2" type="ORF">LK09_17055</name>
</gene>
<dbReference type="InterPro" id="IPR007367">
    <property type="entry name" value="DUF433"/>
</dbReference>
<comment type="caution">
    <text evidence="2">The sequence shown here is derived from an EMBL/GenBank/DDBJ whole genome shotgun (WGS) entry which is preliminary data.</text>
</comment>
<dbReference type="Pfam" id="PF21321">
    <property type="entry name" value="HTH_66"/>
    <property type="match status" value="1"/>
</dbReference>
<protein>
    <recommendedName>
        <fullName evidence="1">Putative antitoxin VapB45-like DNA-binding HTH domain-containing protein</fullName>
    </recommendedName>
</protein>
<dbReference type="Proteomes" id="UP000031030">
    <property type="component" value="Unassembled WGS sequence"/>
</dbReference>
<dbReference type="InterPro" id="IPR048708">
    <property type="entry name" value="VapB45-like_HTH"/>
</dbReference>
<reference evidence="2 3" key="1">
    <citation type="submission" date="2014-11" db="EMBL/GenBank/DDBJ databases">
        <title>Genome sequence of Microbacterium mangrovi MUSC 115(T).</title>
        <authorList>
            <person name="Lee L.-H."/>
        </authorList>
    </citation>
    <scope>NUCLEOTIDE SEQUENCE [LARGE SCALE GENOMIC DNA]</scope>
    <source>
        <strain evidence="2 3">MUSC 115</strain>
    </source>
</reference>
<dbReference type="Pfam" id="PF04255">
    <property type="entry name" value="DUF433"/>
    <property type="match status" value="1"/>
</dbReference>
<evidence type="ECO:0000313" key="2">
    <source>
        <dbReference type="EMBL" id="KHK96096.1"/>
    </source>
</evidence>
<name>A0A0B1ZZD0_9MICO</name>
<evidence type="ECO:0000259" key="1">
    <source>
        <dbReference type="Pfam" id="PF21321"/>
    </source>
</evidence>
<dbReference type="EMBL" id="JTDK01000017">
    <property type="protein sequence ID" value="KHK96096.1"/>
    <property type="molecule type" value="Genomic_DNA"/>
</dbReference>
<keyword evidence="3" id="KW-1185">Reference proteome</keyword>
<organism evidence="2 3">
    <name type="scientific">Microbacterium mangrovi</name>
    <dbReference type="NCBI Taxonomy" id="1348253"/>
    <lineage>
        <taxon>Bacteria</taxon>
        <taxon>Bacillati</taxon>
        <taxon>Actinomycetota</taxon>
        <taxon>Actinomycetes</taxon>
        <taxon>Micrococcales</taxon>
        <taxon>Microbacteriaceae</taxon>
        <taxon>Microbacterium</taxon>
    </lineage>
</organism>
<dbReference type="AlphaFoldDB" id="A0A0B1ZZD0"/>
<dbReference type="OrthoDB" id="3699668at2"/>